<dbReference type="AlphaFoldDB" id="A0A9X0CMK6"/>
<evidence type="ECO:0000313" key="2">
    <source>
        <dbReference type="Proteomes" id="UP001163046"/>
    </source>
</evidence>
<dbReference type="EMBL" id="MU827303">
    <property type="protein sequence ID" value="KAJ7365456.1"/>
    <property type="molecule type" value="Genomic_DNA"/>
</dbReference>
<comment type="caution">
    <text evidence="1">The sequence shown here is derived from an EMBL/GenBank/DDBJ whole genome shotgun (WGS) entry which is preliminary data.</text>
</comment>
<sequence>MSNIHHMYMRYALLKIPAVHKQTISSAQQPSCYSEVISTSQGTSSEADTSTFQGTSCPQQSDVHVVIDCQTHTTVPLPQPPDSVELSGLQIYKADCKLSNQRQ</sequence>
<proteinExistence type="predicted"/>
<organism evidence="1 2">
    <name type="scientific">Desmophyllum pertusum</name>
    <dbReference type="NCBI Taxonomy" id="174260"/>
    <lineage>
        <taxon>Eukaryota</taxon>
        <taxon>Metazoa</taxon>
        <taxon>Cnidaria</taxon>
        <taxon>Anthozoa</taxon>
        <taxon>Hexacorallia</taxon>
        <taxon>Scleractinia</taxon>
        <taxon>Caryophylliina</taxon>
        <taxon>Caryophylliidae</taxon>
        <taxon>Desmophyllum</taxon>
    </lineage>
</organism>
<accession>A0A9X0CMK6</accession>
<reference evidence="1" key="1">
    <citation type="submission" date="2023-01" db="EMBL/GenBank/DDBJ databases">
        <title>Genome assembly of the deep-sea coral Lophelia pertusa.</title>
        <authorList>
            <person name="Herrera S."/>
            <person name="Cordes E."/>
        </authorList>
    </citation>
    <scope>NUCLEOTIDE SEQUENCE</scope>
    <source>
        <strain evidence="1">USNM1676648</strain>
        <tissue evidence="1">Polyp</tissue>
    </source>
</reference>
<name>A0A9X0CMK6_9CNID</name>
<protein>
    <submittedName>
        <fullName evidence="1">Uncharacterized protein</fullName>
    </submittedName>
</protein>
<gene>
    <name evidence="1" type="ORF">OS493_005564</name>
</gene>
<evidence type="ECO:0000313" key="1">
    <source>
        <dbReference type="EMBL" id="KAJ7365456.1"/>
    </source>
</evidence>
<dbReference type="Proteomes" id="UP001163046">
    <property type="component" value="Unassembled WGS sequence"/>
</dbReference>
<keyword evidence="2" id="KW-1185">Reference proteome</keyword>